<dbReference type="GO" id="GO:0016616">
    <property type="term" value="F:oxidoreductase activity, acting on the CH-OH group of donors, NAD or NADP as acceptor"/>
    <property type="evidence" value="ECO:0007669"/>
    <property type="project" value="InterPro"/>
</dbReference>
<dbReference type="HOGENOM" id="CLU_045580_1_0_1"/>
<dbReference type="Gene3D" id="3.40.50.720">
    <property type="entry name" value="NAD(P)-binding Rossmann-like Domain"/>
    <property type="match status" value="1"/>
</dbReference>
<keyword evidence="5" id="KW-1185">Reference proteome</keyword>
<dbReference type="PANTHER" id="PTHR43245">
    <property type="entry name" value="BIFUNCTIONAL POLYMYXIN RESISTANCE PROTEIN ARNA"/>
    <property type="match status" value="1"/>
</dbReference>
<dbReference type="InterPro" id="IPR002225">
    <property type="entry name" value="3Beta_OHSteriod_DH/Estase"/>
</dbReference>
<dbReference type="STRING" id="930991.A0A0D0D9L9"/>
<dbReference type="EMBL" id="KN827097">
    <property type="protein sequence ID" value="KIK77179.1"/>
    <property type="molecule type" value="Genomic_DNA"/>
</dbReference>
<reference evidence="4 5" key="1">
    <citation type="submission" date="2014-04" db="EMBL/GenBank/DDBJ databases">
        <authorList>
            <consortium name="DOE Joint Genome Institute"/>
            <person name="Kuo A."/>
            <person name="Kohler A."/>
            <person name="Jargeat P."/>
            <person name="Nagy L.G."/>
            <person name="Floudas D."/>
            <person name="Copeland A."/>
            <person name="Barry K.W."/>
            <person name="Cichocki N."/>
            <person name="Veneault-Fourrey C."/>
            <person name="LaButti K."/>
            <person name="Lindquist E.A."/>
            <person name="Lipzen A."/>
            <person name="Lundell T."/>
            <person name="Morin E."/>
            <person name="Murat C."/>
            <person name="Sun H."/>
            <person name="Tunlid A."/>
            <person name="Henrissat B."/>
            <person name="Grigoriev I.V."/>
            <person name="Hibbett D.S."/>
            <person name="Martin F."/>
            <person name="Nordberg H.P."/>
            <person name="Cantor M.N."/>
            <person name="Hua S.X."/>
        </authorList>
    </citation>
    <scope>NUCLEOTIDE SEQUENCE [LARGE SCALE GENOMIC DNA]</scope>
    <source>
        <strain evidence="4 5">Ve08.2h10</strain>
    </source>
</reference>
<dbReference type="GO" id="GO:0006694">
    <property type="term" value="P:steroid biosynthetic process"/>
    <property type="evidence" value="ECO:0007669"/>
    <property type="project" value="InterPro"/>
</dbReference>
<evidence type="ECO:0000256" key="2">
    <source>
        <dbReference type="ARBA" id="ARBA00023002"/>
    </source>
</evidence>
<comment type="similarity">
    <text evidence="1">Belongs to the 3-beta-HSD family.</text>
</comment>
<dbReference type="AlphaFoldDB" id="A0A0D0D9L9"/>
<dbReference type="SUPFAM" id="SSF51735">
    <property type="entry name" value="NAD(P)-binding Rossmann-fold domains"/>
    <property type="match status" value="1"/>
</dbReference>
<evidence type="ECO:0000256" key="1">
    <source>
        <dbReference type="ARBA" id="ARBA00009219"/>
    </source>
</evidence>
<dbReference type="Pfam" id="PF01073">
    <property type="entry name" value="3Beta_HSD"/>
    <property type="match status" value="1"/>
</dbReference>
<evidence type="ECO:0000259" key="3">
    <source>
        <dbReference type="Pfam" id="PF01073"/>
    </source>
</evidence>
<dbReference type="PANTHER" id="PTHR43245:SF51">
    <property type="entry name" value="SHORT CHAIN DEHYDROGENASE_REDUCTASE FAMILY 42E, MEMBER 2"/>
    <property type="match status" value="1"/>
</dbReference>
<name>A0A0D0D9L9_9AGAM</name>
<evidence type="ECO:0000313" key="4">
    <source>
        <dbReference type="EMBL" id="KIK77179.1"/>
    </source>
</evidence>
<dbReference type="InterPro" id="IPR036291">
    <property type="entry name" value="NAD(P)-bd_dom_sf"/>
</dbReference>
<feature type="domain" description="3-beta hydroxysteroid dehydrogenase/isomerase" evidence="3">
    <location>
        <begin position="65"/>
        <end position="273"/>
    </location>
</feature>
<sequence>MMSFYGLLGTAAAVYLGCLNKRVSGPQDSDREAISSLKLALLDGASYADIDLTEGIPPATHKGYAIIGGSGFLGTYLIRLLLLRGETNIRVVDLNPPETSISSQTAVSFVRADITDSVSIRDALLQLFDSTGSPPTVIYHTAALIRFWERSYYSWHLSYEANVIGTRNVVAAAKDIPGAVLIYTSTADAVLHSTKFCRLGLDAKYPPWNKSAISDDDPPLGPWEHHGSCYAKSKVLAERLVIGANGQNGLKTGIIRPGYTIVGPNDRLCMGTLTMPRVPNFGKRYRQTEICAWDAVSAHLLLEDALGRVPEEAAGQAYLVTGKGPAWSLGNIRAGIKHVSKRPLILDNVPELLVLILAHVIEAFLFLRYHTLLPFYLVVGRLPRPEPRWMGEGVYLQPATLEFLADIIIDDSRARKVLGYYL</sequence>
<keyword evidence="2" id="KW-0560">Oxidoreductase</keyword>
<dbReference type="InterPro" id="IPR050177">
    <property type="entry name" value="Lipid_A_modif_metabolic_enz"/>
</dbReference>
<reference evidence="5" key="2">
    <citation type="submission" date="2015-01" db="EMBL/GenBank/DDBJ databases">
        <title>Evolutionary Origins and Diversification of the Mycorrhizal Mutualists.</title>
        <authorList>
            <consortium name="DOE Joint Genome Institute"/>
            <consortium name="Mycorrhizal Genomics Consortium"/>
            <person name="Kohler A."/>
            <person name="Kuo A."/>
            <person name="Nagy L.G."/>
            <person name="Floudas D."/>
            <person name="Copeland A."/>
            <person name="Barry K.W."/>
            <person name="Cichocki N."/>
            <person name="Veneault-Fourrey C."/>
            <person name="LaButti K."/>
            <person name="Lindquist E.A."/>
            <person name="Lipzen A."/>
            <person name="Lundell T."/>
            <person name="Morin E."/>
            <person name="Murat C."/>
            <person name="Riley R."/>
            <person name="Ohm R."/>
            <person name="Sun H."/>
            <person name="Tunlid A."/>
            <person name="Henrissat B."/>
            <person name="Grigoriev I.V."/>
            <person name="Hibbett D.S."/>
            <person name="Martin F."/>
        </authorList>
    </citation>
    <scope>NUCLEOTIDE SEQUENCE [LARGE SCALE GENOMIC DNA]</scope>
    <source>
        <strain evidence="5">Ve08.2h10</strain>
    </source>
</reference>
<gene>
    <name evidence="4" type="ORF">PAXRUDRAFT_392272</name>
</gene>
<accession>A0A0D0D9L9</accession>
<protein>
    <recommendedName>
        <fullName evidence="3">3-beta hydroxysteroid dehydrogenase/isomerase domain-containing protein</fullName>
    </recommendedName>
</protein>
<organism evidence="4 5">
    <name type="scientific">Paxillus rubicundulus Ve08.2h10</name>
    <dbReference type="NCBI Taxonomy" id="930991"/>
    <lineage>
        <taxon>Eukaryota</taxon>
        <taxon>Fungi</taxon>
        <taxon>Dikarya</taxon>
        <taxon>Basidiomycota</taxon>
        <taxon>Agaricomycotina</taxon>
        <taxon>Agaricomycetes</taxon>
        <taxon>Agaricomycetidae</taxon>
        <taxon>Boletales</taxon>
        <taxon>Paxilineae</taxon>
        <taxon>Paxillaceae</taxon>
        <taxon>Paxillus</taxon>
    </lineage>
</organism>
<dbReference type="Proteomes" id="UP000054538">
    <property type="component" value="Unassembled WGS sequence"/>
</dbReference>
<dbReference type="OrthoDB" id="10058185at2759"/>
<evidence type="ECO:0000313" key="5">
    <source>
        <dbReference type="Proteomes" id="UP000054538"/>
    </source>
</evidence>
<proteinExistence type="inferred from homology"/>
<dbReference type="InParanoid" id="A0A0D0D9L9"/>